<evidence type="ECO:0000313" key="3">
    <source>
        <dbReference type="Proteomes" id="UP000006462"/>
    </source>
</evidence>
<reference evidence="2 3" key="1">
    <citation type="submission" date="2009-12" db="EMBL/GenBank/DDBJ databases">
        <authorList>
            <person name="Shrivastava S."/>
            <person name="Madupu R."/>
            <person name="Durkin A.S."/>
            <person name="Torralba M."/>
            <person name="Methe B."/>
            <person name="Sutton G.G."/>
            <person name="Strausberg R.L."/>
            <person name="Nelson K.E."/>
        </authorList>
    </citation>
    <scope>NUCLEOTIDE SEQUENCE [LARGE SCALE GENOMIC DNA]</scope>
    <source>
        <strain evidence="2 3">W5455</strain>
    </source>
</reference>
<keyword evidence="3" id="KW-1185">Reference proteome</keyword>
<keyword evidence="1" id="KW-1133">Transmembrane helix</keyword>
<proteinExistence type="predicted"/>
<evidence type="ECO:0000256" key="1">
    <source>
        <dbReference type="SAM" id="Phobius"/>
    </source>
</evidence>
<keyword evidence="1" id="KW-0472">Membrane</keyword>
<dbReference type="Proteomes" id="UP000006462">
    <property type="component" value="Unassembled WGS sequence"/>
</dbReference>
<gene>
    <name evidence="2" type="ORF">HMPREF7215_2106</name>
</gene>
<feature type="transmembrane region" description="Helical" evidence="1">
    <location>
        <begin position="33"/>
        <end position="52"/>
    </location>
</feature>
<keyword evidence="1" id="KW-0812">Transmembrane</keyword>
<comment type="caution">
    <text evidence="2">The sequence shown here is derived from an EMBL/GenBank/DDBJ whole genome shotgun (WGS) entry which is preliminary data.</text>
</comment>
<accession>A0ABM9ZUC1</accession>
<evidence type="ECO:0000313" key="2">
    <source>
        <dbReference type="EMBL" id="EFB90470.1"/>
    </source>
</evidence>
<sequence>MAIQYIIMKYAYLVMVAFFSALFIYNLFTQKSLAKQIGCAILLIPFLLRLFLLH</sequence>
<dbReference type="EMBL" id="ADFP01000079">
    <property type="protein sequence ID" value="EFB90470.1"/>
    <property type="molecule type" value="Genomic_DNA"/>
</dbReference>
<protein>
    <submittedName>
        <fullName evidence="2">Uncharacterized protein</fullName>
    </submittedName>
</protein>
<dbReference type="RefSeq" id="WP_009165068.1">
    <property type="nucleotide sequence ID" value="NZ_ADFP01000079.1"/>
</dbReference>
<name>A0ABM9ZUC1_9BACT</name>
<feature type="transmembrane region" description="Helical" evidence="1">
    <location>
        <begin position="7"/>
        <end position="27"/>
    </location>
</feature>
<organism evidence="2 3">
    <name type="scientific">Pyramidobacter piscolens W5455</name>
    <dbReference type="NCBI Taxonomy" id="352165"/>
    <lineage>
        <taxon>Bacteria</taxon>
        <taxon>Thermotogati</taxon>
        <taxon>Synergistota</taxon>
        <taxon>Synergistia</taxon>
        <taxon>Synergistales</taxon>
        <taxon>Dethiosulfovibrionaceae</taxon>
        <taxon>Pyramidobacter</taxon>
    </lineage>
</organism>